<dbReference type="Pfam" id="PF01541">
    <property type="entry name" value="GIY-YIG"/>
    <property type="match status" value="1"/>
</dbReference>
<dbReference type="EMBL" id="JBHFNQ010000129">
    <property type="protein sequence ID" value="MFB2878563.1"/>
    <property type="molecule type" value="Genomic_DNA"/>
</dbReference>
<dbReference type="InterPro" id="IPR035901">
    <property type="entry name" value="GIY-YIG_endonuc_sf"/>
</dbReference>
<feature type="domain" description="GIY-YIG" evidence="1">
    <location>
        <begin position="37"/>
        <end position="98"/>
    </location>
</feature>
<evidence type="ECO:0000313" key="2">
    <source>
        <dbReference type="EMBL" id="MFB2878563.1"/>
    </source>
</evidence>
<sequence>MDSVQRIRRVTAQNFIYCLRLEYVNEIEHKDGFNIVNSDAIYWGMTSNLEQRMKQHLDGEVLSTCQELTLDGWRSHINILYTVAFNSKRDAELAEKKAWEKSGYGQGTKYSCAGTVAEMNLAYRHLLDLGWDGRQFGLKYFIKLMPRYLSLWDETDPYLKLESEVNRKPTITEKLKERRRQKIQELRAQKKFSQDFSGNEDIPG</sequence>
<reference evidence="2 3" key="1">
    <citation type="submission" date="2024-09" db="EMBL/GenBank/DDBJ databases">
        <title>Floridaenema gen nov. (Aerosakkonemataceae, Aerosakkonematales ord. nov., Cyanobacteria) from benthic tropical and subtropical fresh waters, with the description of four new species.</title>
        <authorList>
            <person name="Moretto J.A."/>
            <person name="Berthold D.E."/>
            <person name="Lefler F.W."/>
            <person name="Huang I.-S."/>
            <person name="Laughinghouse H. IV."/>
        </authorList>
    </citation>
    <scope>NUCLEOTIDE SEQUENCE [LARGE SCALE GENOMIC DNA]</scope>
    <source>
        <strain evidence="2 3">BLCC-F46</strain>
    </source>
</reference>
<dbReference type="InterPro" id="IPR000305">
    <property type="entry name" value="GIY-YIG_endonuc"/>
</dbReference>
<proteinExistence type="predicted"/>
<evidence type="ECO:0000259" key="1">
    <source>
        <dbReference type="Pfam" id="PF01541"/>
    </source>
</evidence>
<accession>A0ABV4X8N8</accession>
<protein>
    <submittedName>
        <fullName evidence="2">GIY-YIG nuclease family protein</fullName>
    </submittedName>
</protein>
<comment type="caution">
    <text evidence="2">The sequence shown here is derived from an EMBL/GenBank/DDBJ whole genome shotgun (WGS) entry which is preliminary data.</text>
</comment>
<dbReference type="RefSeq" id="WP_413271633.1">
    <property type="nucleotide sequence ID" value="NZ_JBHFNQ010000129.1"/>
</dbReference>
<dbReference type="Gene3D" id="3.40.1440.10">
    <property type="entry name" value="GIY-YIG endonuclease"/>
    <property type="match status" value="1"/>
</dbReference>
<name>A0ABV4X8N8_9CYAN</name>
<dbReference type="Proteomes" id="UP001576774">
    <property type="component" value="Unassembled WGS sequence"/>
</dbReference>
<keyword evidence="3" id="KW-1185">Reference proteome</keyword>
<organism evidence="2 3">
    <name type="scientific">Floridaenema aerugineum BLCC-F46</name>
    <dbReference type="NCBI Taxonomy" id="3153654"/>
    <lineage>
        <taxon>Bacteria</taxon>
        <taxon>Bacillati</taxon>
        <taxon>Cyanobacteriota</taxon>
        <taxon>Cyanophyceae</taxon>
        <taxon>Oscillatoriophycideae</taxon>
        <taxon>Aerosakkonematales</taxon>
        <taxon>Aerosakkonemataceae</taxon>
        <taxon>Floridanema</taxon>
        <taxon>Floridanema aerugineum</taxon>
    </lineage>
</organism>
<evidence type="ECO:0000313" key="3">
    <source>
        <dbReference type="Proteomes" id="UP001576774"/>
    </source>
</evidence>
<gene>
    <name evidence="2" type="ORF">ACE1CC_17070</name>
</gene>